<reference evidence="6 7" key="1">
    <citation type="submission" date="2011-05" db="EMBL/GenBank/DDBJ databases">
        <title>Whole genome sequence of Microlunatus phosphovorus NM-1.</title>
        <authorList>
            <person name="Hosoyama A."/>
            <person name="Sasaki K."/>
            <person name="Harada T."/>
            <person name="Igarashi R."/>
            <person name="Kawakoshi A."/>
            <person name="Sasagawa M."/>
            <person name="Fukada J."/>
            <person name="Nakamura S."/>
            <person name="Katano Y."/>
            <person name="Hanada S."/>
            <person name="Kamagata Y."/>
            <person name="Nakamura N."/>
            <person name="Yamazaki S."/>
            <person name="Fujita N."/>
        </authorList>
    </citation>
    <scope>NUCLEOTIDE SEQUENCE [LARGE SCALE GENOMIC DNA]</scope>
    <source>
        <strain evidence="7">ATCC 700054 / DSM 10555 / JCM 9379 / NBRC 101784 / NCIMB 13414 / VKM Ac-1990 / NM-1</strain>
    </source>
</reference>
<evidence type="ECO:0000259" key="5">
    <source>
        <dbReference type="Pfam" id="PF02463"/>
    </source>
</evidence>
<evidence type="ECO:0000313" key="6">
    <source>
        <dbReference type="EMBL" id="BAK34941.1"/>
    </source>
</evidence>
<name>F5XT69_MICPN</name>
<dbReference type="PANTHER" id="PTHR32114:SF2">
    <property type="entry name" value="ABC TRANSPORTER ABCH.3"/>
    <property type="match status" value="1"/>
</dbReference>
<dbReference type="AlphaFoldDB" id="F5XT69"/>
<dbReference type="KEGG" id="mph:MLP_19270"/>
<dbReference type="HOGENOM" id="CLU_348453_0_0_11"/>
<dbReference type="EMBL" id="AP012204">
    <property type="protein sequence ID" value="BAK34941.1"/>
    <property type="molecule type" value="Genomic_DNA"/>
</dbReference>
<dbReference type="InterPro" id="IPR027417">
    <property type="entry name" value="P-loop_NTPase"/>
</dbReference>
<dbReference type="eggNOG" id="COG0419">
    <property type="taxonomic scope" value="Bacteria"/>
</dbReference>
<dbReference type="OrthoDB" id="4428168at2"/>
<dbReference type="STRING" id="1032480.MLP_19270"/>
<evidence type="ECO:0000256" key="3">
    <source>
        <dbReference type="ARBA" id="ARBA00013368"/>
    </source>
</evidence>
<feature type="domain" description="RecF/RecN/SMC N-terminal" evidence="5">
    <location>
        <begin position="62"/>
        <end position="658"/>
    </location>
</feature>
<comment type="subunit">
    <text evidence="2">Heterodimer of SbcC and SbcD.</text>
</comment>
<protein>
    <recommendedName>
        <fullName evidence="3">Nuclease SbcCD subunit C</fullName>
    </recommendedName>
</protein>
<gene>
    <name evidence="6" type="ordered locus">MLP_19270</name>
</gene>
<proteinExistence type="inferred from homology"/>
<evidence type="ECO:0000256" key="1">
    <source>
        <dbReference type="ARBA" id="ARBA00006930"/>
    </source>
</evidence>
<feature type="coiled-coil region" evidence="4">
    <location>
        <begin position="245"/>
        <end position="272"/>
    </location>
</feature>
<comment type="similarity">
    <text evidence="1">Belongs to the SMC family. SbcC subfamily.</text>
</comment>
<sequence>MIKKLDESVFDALLEADVEDDAVDMVLAALAGEAALDAVLAGEAAPPRPDAKTARVAPHGAFLSRLTVRGFRGIGRPTVVNLPPGPGLTVIAGRNGSGKSSLSEALECALTGTTNRWDRELGHAEFRTGWRNLHQGDPCEITVTLHHEGEGSATVRVAWPSHALNPKDASRTYQVAGQPREATDLGWTAAVQSFRPMLSYEDLGLLLTAKPSELHDSIARALDLDALTSAVGLLRDRAAPLKLPLKQAGQDRRALRSELADVDDDRARAAQRLLGRASPDLAALEQLATGPTVASGPLQTCQRILAVEIATLETVESVARELDVAREELAGVGEQRSRAAALRDQLLLEAIDYHQAAGDTECPVCGTGSLDGDWRRRTEAALAENDLLLDARGEAERRHRKAAEAVRQLIGAAPTILGQTDVSLSSQHRVIEAWGAWDAMSANSSSDTPAEAQDQILARYQALAEGLAAWQKEAQSLAAALTERWSPYALRIAQLVADFTSALAQNEQAATLDAARVAADEVAQRLRTDRVNPIVDRTKQIWQQLRQESNVRLEEIELTGRGNRRTVDIKAVVDDAAGSSALSVMSQGELNSLALALYLPRATSEDSPFRFLVLDDPVQAMDPTKVDGLAAVLADLAETRQVVVFSHDDRFAQAARRLPSPPTILSVRRGRQSEVIVQAELRPVERHLKDAHAVLQEPNLEETIQRRVIPGILRQAIEAAAWRRYVDERLAAGDRLDDLERAWEDAQRTRARLELLLGPRLDGWLRRDERRPRALVVCNKGTHQPMTGDLGEAYEDAKAVSLALENKHR</sequence>
<keyword evidence="7" id="KW-1185">Reference proteome</keyword>
<dbReference type="SUPFAM" id="SSF52540">
    <property type="entry name" value="P-loop containing nucleoside triphosphate hydrolases"/>
    <property type="match status" value="1"/>
</dbReference>
<dbReference type="InterPro" id="IPR003395">
    <property type="entry name" value="RecF/RecN/SMC_N"/>
</dbReference>
<dbReference type="PANTHER" id="PTHR32114">
    <property type="entry name" value="ABC TRANSPORTER ABCH.3"/>
    <property type="match status" value="1"/>
</dbReference>
<evidence type="ECO:0000256" key="2">
    <source>
        <dbReference type="ARBA" id="ARBA00011322"/>
    </source>
</evidence>
<dbReference type="Proteomes" id="UP000007947">
    <property type="component" value="Chromosome"/>
</dbReference>
<keyword evidence="4" id="KW-0175">Coiled coil</keyword>
<evidence type="ECO:0000256" key="4">
    <source>
        <dbReference type="SAM" id="Coils"/>
    </source>
</evidence>
<dbReference type="Gene3D" id="3.40.50.300">
    <property type="entry name" value="P-loop containing nucleotide triphosphate hydrolases"/>
    <property type="match status" value="2"/>
</dbReference>
<evidence type="ECO:0000313" key="7">
    <source>
        <dbReference type="Proteomes" id="UP000007947"/>
    </source>
</evidence>
<dbReference type="Pfam" id="PF02463">
    <property type="entry name" value="SMC_N"/>
    <property type="match status" value="1"/>
</dbReference>
<dbReference type="RefSeq" id="WP_013862815.1">
    <property type="nucleotide sequence ID" value="NC_015635.1"/>
</dbReference>
<organism evidence="6 7">
    <name type="scientific">Microlunatus phosphovorus (strain ATCC 700054 / DSM 10555 / JCM 9379 / NBRC 101784 / NCIMB 13414 / VKM Ac-1990 / NM-1)</name>
    <dbReference type="NCBI Taxonomy" id="1032480"/>
    <lineage>
        <taxon>Bacteria</taxon>
        <taxon>Bacillati</taxon>
        <taxon>Actinomycetota</taxon>
        <taxon>Actinomycetes</taxon>
        <taxon>Propionibacteriales</taxon>
        <taxon>Propionibacteriaceae</taxon>
        <taxon>Microlunatus</taxon>
    </lineage>
</organism>
<accession>F5XT69</accession>